<evidence type="ECO:0000256" key="12">
    <source>
        <dbReference type="ARBA" id="ARBA00048871"/>
    </source>
</evidence>
<dbReference type="SUPFAM" id="SSF52440">
    <property type="entry name" value="PreATP-grasp domain"/>
    <property type="match status" value="1"/>
</dbReference>
<feature type="binding site" evidence="14">
    <location>
        <position position="220"/>
    </location>
    <ligand>
        <name>substrate</name>
    </ligand>
</feature>
<keyword evidence="7 13" id="KW-0317">Glutathione biosynthesis</keyword>
<comment type="subunit">
    <text evidence="3">Homodimer.</text>
</comment>
<evidence type="ECO:0000256" key="7">
    <source>
        <dbReference type="ARBA" id="ARBA00022684"/>
    </source>
</evidence>
<dbReference type="Pfam" id="PF03917">
    <property type="entry name" value="GSH_synth_ATP"/>
    <property type="match status" value="1"/>
</dbReference>
<dbReference type="InterPro" id="IPR016185">
    <property type="entry name" value="PreATP-grasp_dom_sf"/>
</dbReference>
<evidence type="ECO:0000313" key="18">
    <source>
        <dbReference type="Proteomes" id="UP001461498"/>
    </source>
</evidence>
<dbReference type="InterPro" id="IPR014042">
    <property type="entry name" value="Glutathione_synthase_a-hlx"/>
</dbReference>
<feature type="domain" description="Glutathione synthase substrate-binding" evidence="16">
    <location>
        <begin position="205"/>
        <end position="304"/>
    </location>
</feature>
<comment type="similarity">
    <text evidence="2 13">Belongs to the eukaryotic GSH synthase family.</text>
</comment>
<comment type="pathway">
    <text evidence="1 13">Sulfur metabolism; glutathione biosynthesis; glutathione from L-cysteine and L-glutamate: step 2/2.</text>
</comment>
<evidence type="ECO:0000256" key="9">
    <source>
        <dbReference type="ARBA" id="ARBA00022741"/>
    </source>
</evidence>
<feature type="binding site" evidence="14">
    <location>
        <position position="144"/>
    </location>
    <ligand>
        <name>ATP</name>
        <dbReference type="ChEBI" id="CHEBI:30616"/>
    </ligand>
</feature>
<sequence>MVNSSNSLFEEVNLTGEELDSLITKAKDWALMHGAGLRSTDNFSPDSLNVAPFALFPTPMKRRYFEEAVNLQVSLGELMHKVAHDHEFLTSALKKTVEVDDFTRKLFEIYETVYKEGFTQAVSLDLTRSDYLEDTLEKGLKQVEFNTIACSFAGLSPTQVRLQSYVLKELELYDKLINLPENNALRGYCEGIVEAWRIFNVKEAYILIVVEDVTINICDQRFMEFEIRELEPKIKIIRRTFKELCKEAELGPNKELLVGIHRVGIVYYRCGYMPQQYCEGAWDVRLLIERSDAIKCPSIQFHLAGTKKVQEVLARPNVLERFVDKKTAKSIKNIFTDIYPLDMNEPGGEEAENLLKNHPEDYVLKPQREGGGNNLYGADITSFLNSEHQEKNWRASYIVMKLIRPKSYKNCIVRANVPPLITDTVSELGIFSVVIGTSSKIIYNKQTGHMLRAKPLSSNECGVAAGFGALDSPYLI</sequence>
<dbReference type="AlphaFoldDB" id="A0AAW1D7S6"/>
<evidence type="ECO:0000256" key="5">
    <source>
        <dbReference type="ARBA" id="ARBA00020821"/>
    </source>
</evidence>
<evidence type="ECO:0000256" key="10">
    <source>
        <dbReference type="ARBA" id="ARBA00022840"/>
    </source>
</evidence>
<feature type="binding site" evidence="14">
    <location>
        <begin position="365"/>
        <end position="374"/>
    </location>
    <ligand>
        <name>ATP</name>
        <dbReference type="ChEBI" id="CHEBI:30616"/>
    </ligand>
</feature>
<dbReference type="EMBL" id="JAPXFL010000006">
    <property type="protein sequence ID" value="KAK9505188.1"/>
    <property type="molecule type" value="Genomic_DNA"/>
</dbReference>
<proteinExistence type="inferred from homology"/>
<evidence type="ECO:0000256" key="4">
    <source>
        <dbReference type="ARBA" id="ARBA00012214"/>
    </source>
</evidence>
<feature type="binding site" evidence="14">
    <location>
        <position position="128"/>
    </location>
    <ligand>
        <name>substrate</name>
    </ligand>
</feature>
<protein>
    <recommendedName>
        <fullName evidence="5 13">Glutathione synthetase</fullName>
        <shortName evidence="13">GSH-S</shortName>
        <ecNumber evidence="4 13">6.3.2.3</ecNumber>
    </recommendedName>
</protein>
<feature type="binding site" evidence="14">
    <location>
        <position position="452"/>
    </location>
    <ligand>
        <name>ATP</name>
        <dbReference type="ChEBI" id="CHEBI:30616"/>
    </ligand>
</feature>
<accession>A0AAW1D7S6</accession>
<dbReference type="Gene3D" id="3.30.1490.80">
    <property type="match status" value="1"/>
</dbReference>
<dbReference type="InterPro" id="IPR014709">
    <property type="entry name" value="Glutathione_synthase_C_euk"/>
</dbReference>
<feature type="binding site" evidence="14">
    <location>
        <position position="307"/>
    </location>
    <ligand>
        <name>ATP</name>
        <dbReference type="ChEBI" id="CHEBI:30616"/>
    </ligand>
</feature>
<dbReference type="Gene3D" id="3.40.50.1760">
    <property type="entry name" value="Glutathione synthase, substrate-binding domain superfamily, eukaryotic"/>
    <property type="match status" value="1"/>
</dbReference>
<feature type="binding site" evidence="14">
    <location>
        <position position="427"/>
    </location>
    <ligand>
        <name>ATP</name>
        <dbReference type="ChEBI" id="CHEBI:30616"/>
    </ligand>
</feature>
<keyword evidence="8 13" id="KW-0479">Metal-binding</keyword>
<evidence type="ECO:0000259" key="16">
    <source>
        <dbReference type="Pfam" id="PF03199"/>
    </source>
</evidence>
<dbReference type="FunFam" id="3.30.1490.50:FF:000002">
    <property type="entry name" value="Glutathione synthetase"/>
    <property type="match status" value="1"/>
</dbReference>
<dbReference type="GO" id="GO:0004363">
    <property type="term" value="F:glutathione synthase activity"/>
    <property type="evidence" value="ECO:0007669"/>
    <property type="project" value="UniProtKB-UniRule"/>
</dbReference>
<dbReference type="InterPro" id="IPR004887">
    <property type="entry name" value="GSH_synth_subst-bd"/>
</dbReference>
<keyword evidence="18" id="KW-1185">Reference proteome</keyword>
<feature type="binding site" evidence="15">
    <location>
        <position position="369"/>
    </location>
    <ligand>
        <name>Mg(2+)</name>
        <dbReference type="ChEBI" id="CHEBI:18420"/>
    </ligand>
</feature>
<evidence type="ECO:0000256" key="1">
    <source>
        <dbReference type="ARBA" id="ARBA00004965"/>
    </source>
</evidence>
<dbReference type="PANTHER" id="PTHR11130">
    <property type="entry name" value="GLUTATHIONE SYNTHETASE"/>
    <property type="match status" value="1"/>
</dbReference>
<dbReference type="SUPFAM" id="SSF56059">
    <property type="entry name" value="Glutathione synthetase ATP-binding domain-like"/>
    <property type="match status" value="1"/>
</dbReference>
<dbReference type="Gene3D" id="3.30.470.20">
    <property type="entry name" value="ATP-grasp fold, B domain"/>
    <property type="match status" value="1"/>
</dbReference>
<dbReference type="Pfam" id="PF03199">
    <property type="entry name" value="GSH_synthase"/>
    <property type="match status" value="1"/>
</dbReference>
<evidence type="ECO:0000256" key="2">
    <source>
        <dbReference type="ARBA" id="ARBA00010385"/>
    </source>
</evidence>
<comment type="caution">
    <text evidence="17">The sequence shown here is derived from an EMBL/GenBank/DDBJ whole genome shotgun (WGS) entry which is preliminary data.</text>
</comment>
<evidence type="ECO:0000256" key="11">
    <source>
        <dbReference type="ARBA" id="ARBA00022842"/>
    </source>
</evidence>
<dbReference type="InterPro" id="IPR037013">
    <property type="entry name" value="GSH-S_sub-bd_sf"/>
</dbReference>
<dbReference type="Proteomes" id="UP001461498">
    <property type="component" value="Unassembled WGS sequence"/>
</dbReference>
<evidence type="ECO:0000256" key="15">
    <source>
        <dbReference type="PIRSR" id="PIRSR001558-2"/>
    </source>
</evidence>
<comment type="cofactor">
    <cofactor evidence="13 15">
        <name>Mg(2+)</name>
        <dbReference type="ChEBI" id="CHEBI:18420"/>
    </cofactor>
    <text evidence="13 15">Binds 1 Mg(2+) ion per subunit.</text>
</comment>
<feature type="binding site" evidence="14">
    <location>
        <position position="376"/>
    </location>
    <ligand>
        <name>ATP</name>
        <dbReference type="ChEBI" id="CHEBI:30616"/>
    </ligand>
</feature>
<organism evidence="17 18">
    <name type="scientific">Rhynocoris fuscipes</name>
    <dbReference type="NCBI Taxonomy" id="488301"/>
    <lineage>
        <taxon>Eukaryota</taxon>
        <taxon>Metazoa</taxon>
        <taxon>Ecdysozoa</taxon>
        <taxon>Arthropoda</taxon>
        <taxon>Hexapoda</taxon>
        <taxon>Insecta</taxon>
        <taxon>Pterygota</taxon>
        <taxon>Neoptera</taxon>
        <taxon>Paraneoptera</taxon>
        <taxon>Hemiptera</taxon>
        <taxon>Heteroptera</taxon>
        <taxon>Panheteroptera</taxon>
        <taxon>Cimicomorpha</taxon>
        <taxon>Reduviidae</taxon>
        <taxon>Harpactorinae</taxon>
        <taxon>Harpactorini</taxon>
        <taxon>Rhynocoris</taxon>
    </lineage>
</organism>
<reference evidence="17 18" key="1">
    <citation type="submission" date="2022-12" db="EMBL/GenBank/DDBJ databases">
        <title>Chromosome-level genome assembly of true bugs.</title>
        <authorList>
            <person name="Ma L."/>
            <person name="Li H."/>
        </authorList>
    </citation>
    <scope>NUCLEOTIDE SEQUENCE [LARGE SCALE GENOMIC DNA]</scope>
    <source>
        <strain evidence="17">Lab_2022b</strain>
    </source>
</reference>
<dbReference type="NCBIfam" id="TIGR01986">
    <property type="entry name" value="glut_syn_euk"/>
    <property type="match status" value="1"/>
</dbReference>
<evidence type="ECO:0000256" key="14">
    <source>
        <dbReference type="PIRSR" id="PIRSR001558-1"/>
    </source>
</evidence>
<dbReference type="Gene3D" id="1.10.1080.10">
    <property type="entry name" value="Glutathione Synthetase, Chain A, domain 3"/>
    <property type="match status" value="1"/>
</dbReference>
<gene>
    <name evidence="17" type="ORF">O3M35_009296</name>
</gene>
<dbReference type="Gene3D" id="3.30.1490.50">
    <property type="match status" value="1"/>
</dbReference>
<feature type="binding site" evidence="14">
    <location>
        <position position="460"/>
    </location>
    <ligand>
        <name>ATP</name>
        <dbReference type="ChEBI" id="CHEBI:30616"/>
    </ligand>
</feature>
<feature type="binding site" evidence="14">
    <location>
        <position position="454"/>
    </location>
    <ligand>
        <name>ATP</name>
        <dbReference type="ChEBI" id="CHEBI:30616"/>
    </ligand>
</feature>
<feature type="binding site" evidence="15">
    <location>
        <position position="144"/>
    </location>
    <ligand>
        <name>Mg(2+)</name>
        <dbReference type="ChEBI" id="CHEBI:18420"/>
    </ligand>
</feature>
<evidence type="ECO:0000256" key="8">
    <source>
        <dbReference type="ARBA" id="ARBA00022723"/>
    </source>
</evidence>
<feature type="binding site" evidence="14">
    <location>
        <begin position="400"/>
        <end position="403"/>
    </location>
    <ligand>
        <name>ATP</name>
        <dbReference type="ChEBI" id="CHEBI:30616"/>
    </ligand>
</feature>
<dbReference type="GO" id="GO:0005524">
    <property type="term" value="F:ATP binding"/>
    <property type="evidence" value="ECO:0007669"/>
    <property type="project" value="UniProtKB-UniRule"/>
</dbReference>
<evidence type="ECO:0000313" key="17">
    <source>
        <dbReference type="EMBL" id="KAK9505188.1"/>
    </source>
</evidence>
<evidence type="ECO:0000256" key="3">
    <source>
        <dbReference type="ARBA" id="ARBA00011738"/>
    </source>
</evidence>
<comment type="catalytic activity">
    <reaction evidence="12">
        <text>gamma-L-glutamyl-L-cysteine + glycine + ATP = glutathione + ADP + phosphate + H(+)</text>
        <dbReference type="Rhea" id="RHEA:13557"/>
        <dbReference type="ChEBI" id="CHEBI:15378"/>
        <dbReference type="ChEBI" id="CHEBI:30616"/>
        <dbReference type="ChEBI" id="CHEBI:43474"/>
        <dbReference type="ChEBI" id="CHEBI:57305"/>
        <dbReference type="ChEBI" id="CHEBI:57925"/>
        <dbReference type="ChEBI" id="CHEBI:58173"/>
        <dbReference type="ChEBI" id="CHEBI:456216"/>
        <dbReference type="EC" id="6.3.2.3"/>
    </reaction>
    <physiologicalReaction direction="left-to-right" evidence="12">
        <dbReference type="Rhea" id="RHEA:13558"/>
    </physiologicalReaction>
</comment>
<dbReference type="GO" id="GO:0043295">
    <property type="term" value="F:glutathione binding"/>
    <property type="evidence" value="ECO:0007669"/>
    <property type="project" value="UniProtKB-UniRule"/>
</dbReference>
<keyword evidence="9 13" id="KW-0547">Nucleotide-binding</keyword>
<name>A0AAW1D7S6_9HEMI</name>
<dbReference type="PIRSF" id="PIRSF001558">
    <property type="entry name" value="GSHase"/>
    <property type="match status" value="1"/>
</dbReference>
<feature type="binding site" evidence="15">
    <location>
        <position position="146"/>
    </location>
    <ligand>
        <name>Mg(2+)</name>
        <dbReference type="ChEBI" id="CHEBI:18420"/>
    </ligand>
</feature>
<dbReference type="PANTHER" id="PTHR11130:SF0">
    <property type="entry name" value="GLUTATHIONE SYNTHETASE"/>
    <property type="match status" value="1"/>
</dbReference>
<dbReference type="GO" id="GO:0005829">
    <property type="term" value="C:cytosol"/>
    <property type="evidence" value="ECO:0007669"/>
    <property type="project" value="TreeGrafter"/>
</dbReference>
<dbReference type="GO" id="GO:0000287">
    <property type="term" value="F:magnesium ion binding"/>
    <property type="evidence" value="ECO:0007669"/>
    <property type="project" value="UniProtKB-UniRule"/>
</dbReference>
<keyword evidence="6 13" id="KW-0436">Ligase</keyword>
<evidence type="ECO:0000256" key="13">
    <source>
        <dbReference type="PIRNR" id="PIRNR001558"/>
    </source>
</evidence>
<dbReference type="InterPro" id="IPR014049">
    <property type="entry name" value="Glutathione_synthase_N_euk"/>
</dbReference>
<dbReference type="EC" id="6.3.2.3" evidence="4 13"/>
<dbReference type="InterPro" id="IPR005615">
    <property type="entry name" value="Glutathione_synthase"/>
</dbReference>
<dbReference type="FunFam" id="3.40.50.1760:FF:000001">
    <property type="entry name" value="Glutathione synthetase"/>
    <property type="match status" value="1"/>
</dbReference>
<evidence type="ECO:0000256" key="6">
    <source>
        <dbReference type="ARBA" id="ARBA00022598"/>
    </source>
</evidence>
<keyword evidence="11 13" id="KW-0460">Magnesium</keyword>
<keyword evidence="10 13" id="KW-0067">ATP-binding</keyword>